<evidence type="ECO:0000313" key="2">
    <source>
        <dbReference type="EMBL" id="UPT85178.1"/>
    </source>
</evidence>
<dbReference type="Proteomes" id="UP000551709">
    <property type="component" value="Chromosome"/>
</dbReference>
<protein>
    <submittedName>
        <fullName evidence="2">DUF4376 domain-containing protein</fullName>
    </submittedName>
</protein>
<name>A0A8T5VBY7_9BRAD</name>
<gene>
    <name evidence="2" type="ORF">HAP41_0000033355</name>
</gene>
<reference evidence="2" key="1">
    <citation type="journal article" date="2017" name="Syst. Appl. Microbiol.">
        <title>Soybeans inoculated with root zone soils of Canadian native legumes harbour diverse and novel Bradyrhizobium spp. that possess agricultural potential.</title>
        <authorList>
            <person name="Bromfield E.S.P."/>
            <person name="Cloutier S."/>
            <person name="Tambong J.T."/>
            <person name="Tran Thi T.V."/>
        </authorList>
    </citation>
    <scope>NUCLEOTIDE SEQUENCE</scope>
    <source>
        <strain evidence="2">1S5</strain>
    </source>
</reference>
<sequence length="193" mass="20720">MQFEPRNWYWAVGGAVDKVYSSQRNTYVPIADADFVAWLAERAAATKIASEAEIWPYVSDLLPAWLFDGTTFAQPTATTYSRPQLKVYAAAVRYDKEVGGISVGGMSVSTDRVSQSMINGAYNMAAHDASFTTKWKAENGNFTPLDAPTIIALAVAIGQHVAACFSTEADVVAQIDAGTLISIPEINAAFAAI</sequence>
<proteinExistence type="predicted"/>
<dbReference type="Pfam" id="PF14301">
    <property type="entry name" value="DUF4376"/>
    <property type="match status" value="1"/>
</dbReference>
<dbReference type="RefSeq" id="WP_166090633.1">
    <property type="nucleotide sequence ID" value="NZ_CP096255.1"/>
</dbReference>
<dbReference type="EMBL" id="CP096255">
    <property type="protein sequence ID" value="UPT85178.1"/>
    <property type="molecule type" value="Genomic_DNA"/>
</dbReference>
<evidence type="ECO:0000259" key="1">
    <source>
        <dbReference type="Pfam" id="PF14301"/>
    </source>
</evidence>
<dbReference type="InterPro" id="IPR025484">
    <property type="entry name" value="DUF4376"/>
</dbReference>
<reference evidence="2" key="2">
    <citation type="submission" date="2022-04" db="EMBL/GenBank/DDBJ databases">
        <authorList>
            <person name="Bromfield E.S.P."/>
            <person name="Cloutier S."/>
        </authorList>
    </citation>
    <scope>NUCLEOTIDE SEQUENCE</scope>
    <source>
        <strain evidence="2">1S5</strain>
    </source>
</reference>
<feature type="domain" description="DUF4376" evidence="1">
    <location>
        <begin position="84"/>
        <end position="182"/>
    </location>
</feature>
<dbReference type="AlphaFoldDB" id="A0A8T5VBY7"/>
<organism evidence="2 3">
    <name type="scientific">Bradyrhizobium barranii subsp. apii</name>
    <dbReference type="NCBI Taxonomy" id="2819348"/>
    <lineage>
        <taxon>Bacteria</taxon>
        <taxon>Pseudomonadati</taxon>
        <taxon>Pseudomonadota</taxon>
        <taxon>Alphaproteobacteria</taxon>
        <taxon>Hyphomicrobiales</taxon>
        <taxon>Nitrobacteraceae</taxon>
        <taxon>Bradyrhizobium</taxon>
        <taxon>Bradyrhizobium barranii</taxon>
    </lineage>
</organism>
<accession>A0A8T5VBY7</accession>
<evidence type="ECO:0000313" key="3">
    <source>
        <dbReference type="Proteomes" id="UP000551709"/>
    </source>
</evidence>